<reference evidence="3" key="2">
    <citation type="journal article" date="2022" name="Res Sq">
        <title>Comparative Genomics Reveals Insights into the Divergent Evolution of Astigmatic Mites and Household Pest Adaptations.</title>
        <authorList>
            <person name="Xiong Q."/>
            <person name="Wan A.T.-Y."/>
            <person name="Liu X.-Y."/>
            <person name="Fung C.S.-H."/>
            <person name="Xiao X."/>
            <person name="Malainual N."/>
            <person name="Hou J."/>
            <person name="Wang L."/>
            <person name="Wang M."/>
            <person name="Yang K."/>
            <person name="Cui Y."/>
            <person name="Leung E."/>
            <person name="Nong W."/>
            <person name="Shin S.-K."/>
            <person name="Au S."/>
            <person name="Jeong K.Y."/>
            <person name="Chew F.T."/>
            <person name="Hui J."/>
            <person name="Leung T.F."/>
            <person name="Tungtrongchitr A."/>
            <person name="Zhong N."/>
            <person name="Liu Z."/>
            <person name="Tsui S."/>
        </authorList>
    </citation>
    <scope>NUCLEOTIDE SEQUENCE</scope>
    <source>
        <strain evidence="3">Derf</strain>
        <tissue evidence="3">Whole organism</tissue>
    </source>
</reference>
<dbReference type="EMBL" id="ASGP02000001">
    <property type="protein sequence ID" value="KAH9528752.1"/>
    <property type="molecule type" value="Genomic_DNA"/>
</dbReference>
<comment type="caution">
    <text evidence="3">The sequence shown here is derived from an EMBL/GenBank/DDBJ whole genome shotgun (WGS) entry which is preliminary data.</text>
</comment>
<protein>
    <recommendedName>
        <fullName evidence="2">Endonuclease/exonuclease/phosphatase domain-containing protein</fullName>
    </recommendedName>
</protein>
<reference evidence="3" key="1">
    <citation type="submission" date="2013-05" db="EMBL/GenBank/DDBJ databases">
        <authorList>
            <person name="Yim A.K.Y."/>
            <person name="Chan T.F."/>
            <person name="Ji K.M."/>
            <person name="Liu X.Y."/>
            <person name="Zhou J.W."/>
            <person name="Li R.Q."/>
            <person name="Yang K.Y."/>
            <person name="Li J."/>
            <person name="Li M."/>
            <person name="Law P.T.W."/>
            <person name="Wu Y.L."/>
            <person name="Cai Z.L."/>
            <person name="Qin H."/>
            <person name="Bao Y."/>
            <person name="Leung R.K.K."/>
            <person name="Ng P.K.S."/>
            <person name="Zou J."/>
            <person name="Zhong X.J."/>
            <person name="Ran P.X."/>
            <person name="Zhong N.S."/>
            <person name="Liu Z.G."/>
            <person name="Tsui S.K.W."/>
        </authorList>
    </citation>
    <scope>NUCLEOTIDE SEQUENCE</scope>
    <source>
        <strain evidence="3">Derf</strain>
        <tissue evidence="3">Whole organism</tissue>
    </source>
</reference>
<organism evidence="3 4">
    <name type="scientific">Dermatophagoides farinae</name>
    <name type="common">American house dust mite</name>
    <dbReference type="NCBI Taxonomy" id="6954"/>
    <lineage>
        <taxon>Eukaryota</taxon>
        <taxon>Metazoa</taxon>
        <taxon>Ecdysozoa</taxon>
        <taxon>Arthropoda</taxon>
        <taxon>Chelicerata</taxon>
        <taxon>Arachnida</taxon>
        <taxon>Acari</taxon>
        <taxon>Acariformes</taxon>
        <taxon>Sarcoptiformes</taxon>
        <taxon>Astigmata</taxon>
        <taxon>Psoroptidia</taxon>
        <taxon>Analgoidea</taxon>
        <taxon>Pyroglyphidae</taxon>
        <taxon>Dermatophagoidinae</taxon>
        <taxon>Dermatophagoides</taxon>
    </lineage>
</organism>
<dbReference type="InterPro" id="IPR005135">
    <property type="entry name" value="Endo/exonuclease/phosphatase"/>
</dbReference>
<dbReference type="Proteomes" id="UP000790347">
    <property type="component" value="Unassembled WGS sequence"/>
</dbReference>
<dbReference type="GO" id="GO:0003824">
    <property type="term" value="F:catalytic activity"/>
    <property type="evidence" value="ECO:0007669"/>
    <property type="project" value="InterPro"/>
</dbReference>
<dbReference type="PANTHER" id="PTHR33273:SF2">
    <property type="entry name" value="ENDONUCLEASE_EXONUCLEASE_PHOSPHATASE DOMAIN-CONTAINING PROTEIN"/>
    <property type="match status" value="1"/>
</dbReference>
<evidence type="ECO:0000313" key="4">
    <source>
        <dbReference type="Proteomes" id="UP000790347"/>
    </source>
</evidence>
<sequence>MQQPIPNDHSTTYNDDDMQFSPILDNRKDKRNLTTTIEKINNNCNDNNSNLSYASDTDVMSAQLALNELMDVNGTIRRHQITCHRCIKYNTGLAKRTRNQLNLGSVVSIDGNENAENVRKEIAQRIVPTHMVSGSKKRPVYPTMDMDNAIEVCFERPNKNPQKFANFGIRVTPAIRDIIINRLQGRVNIDYNYVHAEDMNPLHRCYKCQGFNHHQNNCREDRPTCLHCGGDHYYEQCHLRNELPFCTNCFKNRITDVPSHRTTDTRCPVYQRMLKRVVIEFNMSRHAKNFPDINEPPIRKGVPNINKKFSPFYVTPSDNSSRVRSCICILNPSIQPMIISHLSNHDFIAIQIGDIIITSAYATPSYDITPILHRIADVSNYGGGRGLIIAGDFNASHKHWFAKYIDKRGEELLATLLQYNLDTINDCDIPTYDTIRANRRLTSYIDLTIASSTIINHIRNWRVVDDVNMSDHRAIVFDIVNKPNLITVSSTTRWNTTNVDWESWAKLNSARA</sequence>
<feature type="domain" description="Endonuclease/exonuclease/phosphatase" evidence="2">
    <location>
        <begin position="355"/>
        <end position="475"/>
    </location>
</feature>
<feature type="compositionally biased region" description="Polar residues" evidence="1">
    <location>
        <begin position="1"/>
        <end position="13"/>
    </location>
</feature>
<evidence type="ECO:0000259" key="2">
    <source>
        <dbReference type="Pfam" id="PF14529"/>
    </source>
</evidence>
<proteinExistence type="predicted"/>
<dbReference type="PANTHER" id="PTHR33273">
    <property type="entry name" value="DOMAIN-CONTAINING PROTEIN, PUTATIVE-RELATED"/>
    <property type="match status" value="1"/>
</dbReference>
<dbReference type="Pfam" id="PF14529">
    <property type="entry name" value="Exo_endo_phos_2"/>
    <property type="match status" value="1"/>
</dbReference>
<feature type="region of interest" description="Disordered" evidence="1">
    <location>
        <begin position="1"/>
        <end position="29"/>
    </location>
</feature>
<evidence type="ECO:0000256" key="1">
    <source>
        <dbReference type="SAM" id="MobiDB-lite"/>
    </source>
</evidence>
<dbReference type="SUPFAM" id="SSF56219">
    <property type="entry name" value="DNase I-like"/>
    <property type="match status" value="1"/>
</dbReference>
<dbReference type="AlphaFoldDB" id="A0A922IDK3"/>
<dbReference type="Gene3D" id="3.60.10.10">
    <property type="entry name" value="Endonuclease/exonuclease/phosphatase"/>
    <property type="match status" value="1"/>
</dbReference>
<accession>A0A922IDK3</accession>
<keyword evidence="4" id="KW-1185">Reference proteome</keyword>
<gene>
    <name evidence="3" type="ORF">DERF_002669</name>
</gene>
<dbReference type="InterPro" id="IPR036691">
    <property type="entry name" value="Endo/exonu/phosph_ase_sf"/>
</dbReference>
<name>A0A922IDK3_DERFA</name>
<evidence type="ECO:0000313" key="3">
    <source>
        <dbReference type="EMBL" id="KAH9528752.1"/>
    </source>
</evidence>